<protein>
    <submittedName>
        <fullName evidence="1">Uncharacterized protein</fullName>
    </submittedName>
</protein>
<dbReference type="RefSeq" id="XP_007336151.1">
    <property type="nucleotide sequence ID" value="XM_007336089.1"/>
</dbReference>
<proteinExistence type="predicted"/>
<dbReference type="Proteomes" id="UP000008493">
    <property type="component" value="Unassembled WGS sequence"/>
</dbReference>
<accession>K5XFR5</accession>
<dbReference type="InParanoid" id="K5XFR5"/>
<dbReference type="AlphaFoldDB" id="K5XFR5"/>
<dbReference type="KEGG" id="abp:AGABI1DRAFT135347"/>
<dbReference type="HOGENOM" id="CLU_2497362_0_0_1"/>
<reference evidence="2" key="1">
    <citation type="journal article" date="2012" name="Proc. Natl. Acad. Sci. U.S.A.">
        <title>Genome sequence of the button mushroom Agaricus bisporus reveals mechanisms governing adaptation to a humic-rich ecological niche.</title>
        <authorList>
            <person name="Morin E."/>
            <person name="Kohler A."/>
            <person name="Baker A.R."/>
            <person name="Foulongne-Oriol M."/>
            <person name="Lombard V."/>
            <person name="Nagy L.G."/>
            <person name="Ohm R.A."/>
            <person name="Patyshakuliyeva A."/>
            <person name="Brun A."/>
            <person name="Aerts A.L."/>
            <person name="Bailey A.M."/>
            <person name="Billette C."/>
            <person name="Coutinho P.M."/>
            <person name="Deakin G."/>
            <person name="Doddapaneni H."/>
            <person name="Floudas D."/>
            <person name="Grimwood J."/>
            <person name="Hilden K."/>
            <person name="Kuees U."/>
            <person name="LaButti K.M."/>
            <person name="Lapidus A."/>
            <person name="Lindquist E.A."/>
            <person name="Lucas S.M."/>
            <person name="Murat C."/>
            <person name="Riley R.W."/>
            <person name="Salamov A.A."/>
            <person name="Schmutz J."/>
            <person name="Subramanian V."/>
            <person name="Woesten H.A.B."/>
            <person name="Xu J."/>
            <person name="Eastwood D.C."/>
            <person name="Foster G.D."/>
            <person name="Sonnenberg A.S."/>
            <person name="Cullen D."/>
            <person name="de Vries R.P."/>
            <person name="Lundell T."/>
            <person name="Hibbett D.S."/>
            <person name="Henrissat B."/>
            <person name="Burton K.S."/>
            <person name="Kerrigan R.W."/>
            <person name="Challen M.P."/>
            <person name="Grigoriev I.V."/>
            <person name="Martin F."/>
        </authorList>
    </citation>
    <scope>NUCLEOTIDE SEQUENCE [LARGE SCALE GENOMIC DNA]</scope>
    <source>
        <strain evidence="2">JB137-S8 / ATCC MYA-4627 / FGSC 10392</strain>
    </source>
</reference>
<name>K5XFR5_AGABU</name>
<organism evidence="1 2">
    <name type="scientific">Agaricus bisporus var. burnettii (strain JB137-S8 / ATCC MYA-4627 / FGSC 10392)</name>
    <name type="common">White button mushroom</name>
    <dbReference type="NCBI Taxonomy" id="597362"/>
    <lineage>
        <taxon>Eukaryota</taxon>
        <taxon>Fungi</taxon>
        <taxon>Dikarya</taxon>
        <taxon>Basidiomycota</taxon>
        <taxon>Agaricomycotina</taxon>
        <taxon>Agaricomycetes</taxon>
        <taxon>Agaricomycetidae</taxon>
        <taxon>Agaricales</taxon>
        <taxon>Agaricineae</taxon>
        <taxon>Agaricaceae</taxon>
        <taxon>Agaricus</taxon>
    </lineage>
</organism>
<dbReference type="GeneID" id="18828544"/>
<keyword evidence="2" id="KW-1185">Reference proteome</keyword>
<sequence length="86" mass="9589">MPSIKDPKFRHCRRCPGSPLLRECHHSRKARLADKLINTGIMHETSSEVTASQAPIPVLELPQLVSNTQLTPQQLPRNVLDGRSAL</sequence>
<evidence type="ECO:0000313" key="2">
    <source>
        <dbReference type="Proteomes" id="UP000008493"/>
    </source>
</evidence>
<dbReference type="EMBL" id="JH973301">
    <property type="protein sequence ID" value="EKM73210.1"/>
    <property type="molecule type" value="Genomic_DNA"/>
</dbReference>
<gene>
    <name evidence="1" type="ORF">AGABI1DRAFT_135347</name>
</gene>
<evidence type="ECO:0000313" key="1">
    <source>
        <dbReference type="EMBL" id="EKM73210.1"/>
    </source>
</evidence>